<feature type="region of interest" description="Disordered" evidence="4">
    <location>
        <begin position="47"/>
        <end position="75"/>
    </location>
</feature>
<name>A0A1I8BJH7_MELHA</name>
<feature type="compositionally biased region" description="Basic and acidic residues" evidence="4">
    <location>
        <begin position="901"/>
        <end position="910"/>
    </location>
</feature>
<dbReference type="AlphaFoldDB" id="A0A1I8BJH7"/>
<feature type="region of interest" description="Disordered" evidence="4">
    <location>
        <begin position="1130"/>
        <end position="1164"/>
    </location>
</feature>
<dbReference type="PANTHER" id="PTHR22792:SF131">
    <property type="entry name" value="LA-RELATED PROTEIN LARP4B"/>
    <property type="match status" value="1"/>
</dbReference>
<dbReference type="SMART" id="SM00715">
    <property type="entry name" value="LA"/>
    <property type="match status" value="1"/>
</dbReference>
<evidence type="ECO:0000259" key="5">
    <source>
        <dbReference type="PROSITE" id="PS50961"/>
    </source>
</evidence>
<evidence type="ECO:0000256" key="1">
    <source>
        <dbReference type="ARBA" id="ARBA00022553"/>
    </source>
</evidence>
<dbReference type="GO" id="GO:0005829">
    <property type="term" value="C:cytosol"/>
    <property type="evidence" value="ECO:0007669"/>
    <property type="project" value="TreeGrafter"/>
</dbReference>
<dbReference type="InterPro" id="IPR058699">
    <property type="entry name" value="RRM_LARP4/4B"/>
</dbReference>
<dbReference type="Gene3D" id="1.10.10.10">
    <property type="entry name" value="Winged helix-like DNA-binding domain superfamily/Winged helix DNA-binding domain"/>
    <property type="match status" value="1"/>
</dbReference>
<keyword evidence="6" id="KW-1185">Reference proteome</keyword>
<keyword evidence="2 3" id="KW-0694">RNA-binding</keyword>
<feature type="region of interest" description="Disordered" evidence="4">
    <location>
        <begin position="652"/>
        <end position="683"/>
    </location>
</feature>
<dbReference type="GO" id="GO:0010494">
    <property type="term" value="C:cytoplasmic stress granule"/>
    <property type="evidence" value="ECO:0007669"/>
    <property type="project" value="TreeGrafter"/>
</dbReference>
<dbReference type="InterPro" id="IPR006630">
    <property type="entry name" value="La_HTH"/>
</dbReference>
<dbReference type="Pfam" id="PF26088">
    <property type="entry name" value="RRM_LARP4"/>
    <property type="match status" value="1"/>
</dbReference>
<dbReference type="InterPro" id="IPR045180">
    <property type="entry name" value="La_dom_prot"/>
</dbReference>
<dbReference type="SUPFAM" id="SSF46785">
    <property type="entry name" value="Winged helix' DNA-binding domain"/>
    <property type="match status" value="1"/>
</dbReference>
<feature type="domain" description="HTH La-type RNA-binding" evidence="5">
    <location>
        <begin position="117"/>
        <end position="224"/>
    </location>
</feature>
<dbReference type="PROSITE" id="PS50961">
    <property type="entry name" value="HTH_LA"/>
    <property type="match status" value="1"/>
</dbReference>
<feature type="region of interest" description="Disordered" evidence="4">
    <location>
        <begin position="1009"/>
        <end position="1035"/>
    </location>
</feature>
<keyword evidence="1" id="KW-0597">Phosphoprotein</keyword>
<dbReference type="CDD" id="cd12430">
    <property type="entry name" value="RRM_LARP4_5_like"/>
    <property type="match status" value="1"/>
</dbReference>
<accession>A0A1I8BJH7</accession>
<evidence type="ECO:0000256" key="3">
    <source>
        <dbReference type="PROSITE-ProRule" id="PRU00332"/>
    </source>
</evidence>
<sequence length="1164" mass="131278">MLPGFDLDGGGAGSGAAGGSFFLCTETWPRCFVIKQVNDLDGAIKEVQQSENEEKQPETLSAPGHHHSNNNNSSSASPFLPMLPWWFTAECRHQLLSVPGPEQSNTPERPPSSICGATPMSELRARLTKQLEFYFSRLVFFNNIKTFFLISHAFRENLINDRYLRCQMDADQYVPIKIVANFPKVAQLSTDFDLIVDVLKSSSQVQVDESATKVRPMSKRCTIILREIPQNADENEVKSMFQSEDGRCPPYLSLAYGLNDSWYVTFQTEEETQQAFFHLQTLGKTFNGKPVFARIKNGGAPIGADTRHSPDVHQQLRFSETGINGQLIIHELDIERSTTPNSQHLRPYEKGELDNHQNEVEEEMRKRKVSASSTATNNVIVAASNSPAPFNLGQILAKYGYVPRATFRPNIHPPTSSVLPPLQPTTTGIGTLMNGLPQPTSYFTQPILRNDICYTPEQINVILLLQQQQQYPFRIMQHYLNNSTSFSRQNFCDDFDAAVDDECCDENIEGEEEEEVENDENESASQLHLEHVGQNENIIRQQAKETGVEASPVLVPSSVPRITDVPRINGKGASSVPNNQVTAAAITGSIRRISSPPPQTPSGGFKGFQRQESVEAYQLAMAANGLNKQKRQQIDEKIDGKFIDKEINERTQKSIRANSTEQMPRILSSHGPRRSEPPQSLSQIQQLCPLSEATISLNWRQHEVNKQPKQQKQAVDLRTTNVQQQQQWPLHSLSHQQQQHSSIQPLLSLGQALNSMGMSQYPHSFSQFTQQLQAGSTNNMQNRGKGFDRNKSFGGRDQPPQFRGINTSQNISNSYKPRTWSTSNDWLGKQQPVNNEEIQWQEVNRNVNTGMRRHQKWGSRENNDGILKGKALMRRSGSEYNVNNAPTIVCMSNNVQQQQFFDEKREDKQQRQQQSRPQYQPLHQQQQEELNIGNRLHQQKRVRAPFASNRREATRPITNRYPEVTITERDSVGQKLIQNQKQLDKVDEQKLEQHSGYNFEEHVEEFPALSLSQSNSRKASECHSEQPSPSSPKFLEHQQNSLFSTKQPFSVVVAGNGRPRRATIGTSTATTSNIGINRKMNENTYLTVQIGEQQQHEQHTQPRSDTISCGVGEGRQLLGQRRSYAQVMLKRSGGSVTGEEDRSASAKEKKKKEGGEISINNDSN</sequence>
<evidence type="ECO:0000256" key="4">
    <source>
        <dbReference type="SAM" id="MobiDB-lite"/>
    </source>
</evidence>
<feature type="region of interest" description="Disordered" evidence="4">
    <location>
        <begin position="792"/>
        <end position="819"/>
    </location>
</feature>
<dbReference type="Pfam" id="PF05383">
    <property type="entry name" value="La"/>
    <property type="match status" value="1"/>
</dbReference>
<dbReference type="InterPro" id="IPR036390">
    <property type="entry name" value="WH_DNA-bd_sf"/>
</dbReference>
<dbReference type="WBParaSite" id="MhA1_Contig26.frz3.gene18">
    <property type="protein sequence ID" value="MhA1_Contig26.frz3.gene18"/>
    <property type="gene ID" value="MhA1_Contig26.frz3.gene18"/>
</dbReference>
<reference evidence="7" key="1">
    <citation type="submission" date="2016-11" db="UniProtKB">
        <authorList>
            <consortium name="WormBaseParasite"/>
        </authorList>
    </citation>
    <scope>IDENTIFICATION</scope>
</reference>
<dbReference type="InterPro" id="IPR036388">
    <property type="entry name" value="WH-like_DNA-bd_sf"/>
</dbReference>
<proteinExistence type="predicted"/>
<feature type="compositionally biased region" description="Basic and acidic residues" evidence="4">
    <location>
        <begin position="1139"/>
        <end position="1155"/>
    </location>
</feature>
<evidence type="ECO:0000256" key="2">
    <source>
        <dbReference type="ARBA" id="ARBA00022884"/>
    </source>
</evidence>
<feature type="compositionally biased region" description="Low complexity" evidence="4">
    <location>
        <begin position="911"/>
        <end position="926"/>
    </location>
</feature>
<feature type="region of interest" description="Disordered" evidence="4">
    <location>
        <begin position="901"/>
        <end position="926"/>
    </location>
</feature>
<evidence type="ECO:0000313" key="7">
    <source>
        <dbReference type="WBParaSite" id="MhA1_Contig26.frz3.gene18"/>
    </source>
</evidence>
<dbReference type="GO" id="GO:0045727">
    <property type="term" value="P:positive regulation of translation"/>
    <property type="evidence" value="ECO:0007669"/>
    <property type="project" value="TreeGrafter"/>
</dbReference>
<evidence type="ECO:0000313" key="6">
    <source>
        <dbReference type="Proteomes" id="UP000095281"/>
    </source>
</evidence>
<dbReference type="Proteomes" id="UP000095281">
    <property type="component" value="Unplaced"/>
</dbReference>
<feature type="compositionally biased region" description="Polar residues" evidence="4">
    <location>
        <begin position="707"/>
        <end position="722"/>
    </location>
</feature>
<dbReference type="PANTHER" id="PTHR22792">
    <property type="entry name" value="LUPUS LA PROTEIN-RELATED"/>
    <property type="match status" value="1"/>
</dbReference>
<feature type="compositionally biased region" description="Polar residues" evidence="4">
    <location>
        <begin position="804"/>
        <end position="819"/>
    </location>
</feature>
<protein>
    <submittedName>
        <fullName evidence="7">HTH La-type RNA-binding domain-containing protein</fullName>
    </submittedName>
</protein>
<dbReference type="GO" id="GO:0003730">
    <property type="term" value="F:mRNA 3'-UTR binding"/>
    <property type="evidence" value="ECO:0007669"/>
    <property type="project" value="TreeGrafter"/>
</dbReference>
<organism evidence="6 7">
    <name type="scientific">Meloidogyne hapla</name>
    <name type="common">Root-knot nematode worm</name>
    <dbReference type="NCBI Taxonomy" id="6305"/>
    <lineage>
        <taxon>Eukaryota</taxon>
        <taxon>Metazoa</taxon>
        <taxon>Ecdysozoa</taxon>
        <taxon>Nematoda</taxon>
        <taxon>Chromadorea</taxon>
        <taxon>Rhabditida</taxon>
        <taxon>Tylenchina</taxon>
        <taxon>Tylenchomorpha</taxon>
        <taxon>Tylenchoidea</taxon>
        <taxon>Meloidogynidae</taxon>
        <taxon>Meloidogyninae</taxon>
        <taxon>Meloidogyne</taxon>
    </lineage>
</organism>
<feature type="region of interest" description="Disordered" evidence="4">
    <location>
        <begin position="703"/>
        <end position="723"/>
    </location>
</feature>